<feature type="domain" description="GGDEF" evidence="5">
    <location>
        <begin position="420"/>
        <end position="553"/>
    </location>
</feature>
<dbReference type="SMART" id="SM00091">
    <property type="entry name" value="PAS"/>
    <property type="match status" value="2"/>
</dbReference>
<sequence>MPDFGGTPRAIPRWHVLMAALGGALVVALVIVLAPWLAGAGWAPGVVAVVVAGALAALGAYCQQRRMLGLLRRDESELHSRIDAWHEAGSLPASELACPLERIDRAAGQTLFLRQIAEGVHGLEALFDDGGRLLWISPSIERLTGWTPQECVAANDPIETLAHESDRRYCKRAAEQVLADGVQQEFEMRLAHKDGRYGWVACRWRALVDGSGRRVGLRMSAEDIQARKETEYKLLETVAELRRAQALREHYLARSNDERQRLAALLNVIGLGIIFIDHDHRVLYFNRAMLKIWGFPPDENLIGTRDVVLQRTIAPLLADPESYFAHIEEVLADRRSVSEQFEVRMKDGRIVTDISSVVESGKGARGIGRVWIYEDVTEQRRVADQLIALAERDPLTNLYNRRRFHEELERMLAEATRRDLEVGLVAIDLDGFKPINDRFGHQAGDEVLVGVAEGVARIIRRNEMFFRLGGDEFAMLVPDTSEAELSELAARLVEAIDALHFTFAGESAGVTASIGIALFPHHGEGGEALMVAADQAMYRSKSDGRNRWMVSGGKHGGNGESDRMAARNRIPDEPPREKD</sequence>
<feature type="transmembrane region" description="Helical" evidence="2">
    <location>
        <begin position="16"/>
        <end position="36"/>
    </location>
</feature>
<name>A1K9E0_AZOSB</name>
<dbReference type="STRING" id="62928.azo2829"/>
<evidence type="ECO:0000313" key="6">
    <source>
        <dbReference type="EMBL" id="CAL95445.1"/>
    </source>
</evidence>
<feature type="compositionally biased region" description="Basic and acidic residues" evidence="1">
    <location>
        <begin position="560"/>
        <end position="579"/>
    </location>
</feature>
<dbReference type="SUPFAM" id="SSF55073">
    <property type="entry name" value="Nucleotide cyclase"/>
    <property type="match status" value="1"/>
</dbReference>
<gene>
    <name evidence="6" type="ordered locus">azo2829</name>
</gene>
<dbReference type="SMART" id="SM00267">
    <property type="entry name" value="GGDEF"/>
    <property type="match status" value="1"/>
</dbReference>
<dbReference type="Gene3D" id="3.30.450.20">
    <property type="entry name" value="PAS domain"/>
    <property type="match status" value="2"/>
</dbReference>
<dbReference type="HOGENOM" id="CLU_469015_0_0_4"/>
<keyword evidence="7" id="KW-1185">Reference proteome</keyword>
<dbReference type="PROSITE" id="PS50887">
    <property type="entry name" value="GGDEF"/>
    <property type="match status" value="1"/>
</dbReference>
<dbReference type="Pfam" id="PF12860">
    <property type="entry name" value="PAS_7"/>
    <property type="match status" value="1"/>
</dbReference>
<dbReference type="NCBIfam" id="TIGR00254">
    <property type="entry name" value="GGDEF"/>
    <property type="match status" value="1"/>
</dbReference>
<dbReference type="PROSITE" id="PS50113">
    <property type="entry name" value="PAC"/>
    <property type="match status" value="1"/>
</dbReference>
<evidence type="ECO:0000259" key="4">
    <source>
        <dbReference type="PROSITE" id="PS50113"/>
    </source>
</evidence>
<dbReference type="InterPro" id="IPR013655">
    <property type="entry name" value="PAS_fold_3"/>
</dbReference>
<dbReference type="PANTHER" id="PTHR44757:SF2">
    <property type="entry name" value="BIOFILM ARCHITECTURE MAINTENANCE PROTEIN MBAA"/>
    <property type="match status" value="1"/>
</dbReference>
<dbReference type="KEGG" id="aoa:dqs_2968"/>
<evidence type="ECO:0000256" key="1">
    <source>
        <dbReference type="SAM" id="MobiDB-lite"/>
    </source>
</evidence>
<dbReference type="FunFam" id="3.30.70.270:FF:000001">
    <property type="entry name" value="Diguanylate cyclase domain protein"/>
    <property type="match status" value="1"/>
</dbReference>
<dbReference type="RefSeq" id="WP_011766555.1">
    <property type="nucleotide sequence ID" value="NC_008702.1"/>
</dbReference>
<dbReference type="Pfam" id="PF08447">
    <property type="entry name" value="PAS_3"/>
    <property type="match status" value="1"/>
</dbReference>
<dbReference type="Gene3D" id="3.30.70.270">
    <property type="match status" value="1"/>
</dbReference>
<dbReference type="eggNOG" id="COG2199">
    <property type="taxonomic scope" value="Bacteria"/>
</dbReference>
<evidence type="ECO:0000259" key="3">
    <source>
        <dbReference type="PROSITE" id="PS50112"/>
    </source>
</evidence>
<dbReference type="AlphaFoldDB" id="A1K9E0"/>
<evidence type="ECO:0000256" key="2">
    <source>
        <dbReference type="SAM" id="Phobius"/>
    </source>
</evidence>
<dbReference type="SMART" id="SM00086">
    <property type="entry name" value="PAC"/>
    <property type="match status" value="1"/>
</dbReference>
<dbReference type="PANTHER" id="PTHR44757">
    <property type="entry name" value="DIGUANYLATE CYCLASE DGCP"/>
    <property type="match status" value="1"/>
</dbReference>
<feature type="domain" description="PAS" evidence="3">
    <location>
        <begin position="109"/>
        <end position="181"/>
    </location>
</feature>
<dbReference type="InterPro" id="IPR043128">
    <property type="entry name" value="Rev_trsase/Diguanyl_cyclase"/>
</dbReference>
<feature type="region of interest" description="Disordered" evidence="1">
    <location>
        <begin position="544"/>
        <end position="579"/>
    </location>
</feature>
<feature type="domain" description="PAS" evidence="3">
    <location>
        <begin position="258"/>
        <end position="299"/>
    </location>
</feature>
<proteinExistence type="predicted"/>
<dbReference type="InterPro" id="IPR001610">
    <property type="entry name" value="PAC"/>
</dbReference>
<keyword evidence="2" id="KW-0812">Transmembrane</keyword>
<dbReference type="InterPro" id="IPR000700">
    <property type="entry name" value="PAS-assoc_C"/>
</dbReference>
<dbReference type="SUPFAM" id="SSF55785">
    <property type="entry name" value="PYP-like sensor domain (PAS domain)"/>
    <property type="match status" value="2"/>
</dbReference>
<dbReference type="InterPro" id="IPR000160">
    <property type="entry name" value="GGDEF_dom"/>
</dbReference>
<feature type="domain" description="PAC" evidence="4">
    <location>
        <begin position="184"/>
        <end position="236"/>
    </location>
</feature>
<dbReference type="KEGG" id="azo:azo2829"/>
<feature type="transmembrane region" description="Helical" evidence="2">
    <location>
        <begin position="42"/>
        <end position="62"/>
    </location>
</feature>
<accession>A1K9E0</accession>
<dbReference type="InterPro" id="IPR035965">
    <property type="entry name" value="PAS-like_dom_sf"/>
</dbReference>
<dbReference type="InterPro" id="IPR000014">
    <property type="entry name" value="PAS"/>
</dbReference>
<organism evidence="6 7">
    <name type="scientific">Azoarcus sp. (strain BH72)</name>
    <dbReference type="NCBI Taxonomy" id="418699"/>
    <lineage>
        <taxon>Bacteria</taxon>
        <taxon>Pseudomonadati</taxon>
        <taxon>Pseudomonadota</taxon>
        <taxon>Betaproteobacteria</taxon>
        <taxon>Rhodocyclales</taxon>
        <taxon>Zoogloeaceae</taxon>
        <taxon>Azoarcus</taxon>
    </lineage>
</organism>
<dbReference type="CDD" id="cd00130">
    <property type="entry name" value="PAS"/>
    <property type="match status" value="2"/>
</dbReference>
<dbReference type="Pfam" id="PF00990">
    <property type="entry name" value="GGDEF"/>
    <property type="match status" value="1"/>
</dbReference>
<evidence type="ECO:0000259" key="5">
    <source>
        <dbReference type="PROSITE" id="PS50887"/>
    </source>
</evidence>
<dbReference type="InterPro" id="IPR052155">
    <property type="entry name" value="Biofilm_reg_signaling"/>
</dbReference>
<dbReference type="NCBIfam" id="TIGR00229">
    <property type="entry name" value="sensory_box"/>
    <property type="match status" value="2"/>
</dbReference>
<dbReference type="InterPro" id="IPR029787">
    <property type="entry name" value="Nucleotide_cyclase"/>
</dbReference>
<keyword evidence="2" id="KW-0472">Membrane</keyword>
<dbReference type="GO" id="GO:0003824">
    <property type="term" value="F:catalytic activity"/>
    <property type="evidence" value="ECO:0007669"/>
    <property type="project" value="UniProtKB-ARBA"/>
</dbReference>
<evidence type="ECO:0000313" key="7">
    <source>
        <dbReference type="Proteomes" id="UP000002588"/>
    </source>
</evidence>
<dbReference type="CDD" id="cd01949">
    <property type="entry name" value="GGDEF"/>
    <property type="match status" value="1"/>
</dbReference>
<dbReference type="PROSITE" id="PS50112">
    <property type="entry name" value="PAS"/>
    <property type="match status" value="2"/>
</dbReference>
<keyword evidence="2" id="KW-1133">Transmembrane helix</keyword>
<protein>
    <submittedName>
        <fullName evidence="6">GGDEF/PAS/PAC-domain containing protein</fullName>
    </submittedName>
</protein>
<reference evidence="6 7" key="1">
    <citation type="journal article" date="2006" name="Nat. Biotechnol.">
        <title>Complete genome of the mutualistic, N2-fixing grass endophyte Azoarcus sp. strain BH72.</title>
        <authorList>
            <person name="Krause A."/>
            <person name="Ramakumar A."/>
            <person name="Bartels D."/>
            <person name="Battistoni F."/>
            <person name="Bekel T."/>
            <person name="Boch J."/>
            <person name="Boehm M."/>
            <person name="Friedrich F."/>
            <person name="Hurek T."/>
            <person name="Krause L."/>
            <person name="Linke B."/>
            <person name="McHardy A.C."/>
            <person name="Sarkar A."/>
            <person name="Schneiker S."/>
            <person name="Syed A.A."/>
            <person name="Thauer R."/>
            <person name="Vorhoelter F.-J."/>
            <person name="Weidner S."/>
            <person name="Puehler A."/>
            <person name="Reinhold-Hurek B."/>
            <person name="Kaiser O."/>
            <person name="Goesmann A."/>
        </authorList>
    </citation>
    <scope>NUCLEOTIDE SEQUENCE [LARGE SCALE GENOMIC DNA]</scope>
    <source>
        <strain evidence="6 7">BH72</strain>
    </source>
</reference>
<dbReference type="EMBL" id="AM406670">
    <property type="protein sequence ID" value="CAL95445.1"/>
    <property type="molecule type" value="Genomic_DNA"/>
</dbReference>
<dbReference type="Proteomes" id="UP000002588">
    <property type="component" value="Chromosome"/>
</dbReference>